<gene>
    <name evidence="2" type="ORF">BDV29DRAFT_162672</name>
</gene>
<feature type="compositionally biased region" description="Basic and acidic residues" evidence="1">
    <location>
        <begin position="173"/>
        <end position="183"/>
    </location>
</feature>
<feature type="compositionally biased region" description="Low complexity" evidence="1">
    <location>
        <begin position="111"/>
        <end position="127"/>
    </location>
</feature>
<reference evidence="2 3" key="1">
    <citation type="submission" date="2019-04" db="EMBL/GenBank/DDBJ databases">
        <title>Friends and foes A comparative genomics study of 23 Aspergillus species from section Flavi.</title>
        <authorList>
            <consortium name="DOE Joint Genome Institute"/>
            <person name="Kjaerbolling I."/>
            <person name="Vesth T."/>
            <person name="Frisvad J.C."/>
            <person name="Nybo J.L."/>
            <person name="Theobald S."/>
            <person name="Kildgaard S."/>
            <person name="Isbrandt T."/>
            <person name="Kuo A."/>
            <person name="Sato A."/>
            <person name="Lyhne E.K."/>
            <person name="Kogle M.E."/>
            <person name="Wiebenga A."/>
            <person name="Kun R.S."/>
            <person name="Lubbers R.J."/>
            <person name="Makela M.R."/>
            <person name="Barry K."/>
            <person name="Chovatia M."/>
            <person name="Clum A."/>
            <person name="Daum C."/>
            <person name="Haridas S."/>
            <person name="He G."/>
            <person name="LaButti K."/>
            <person name="Lipzen A."/>
            <person name="Mondo S."/>
            <person name="Riley R."/>
            <person name="Salamov A."/>
            <person name="Simmons B.A."/>
            <person name="Magnuson J.K."/>
            <person name="Henrissat B."/>
            <person name="Mortensen U.H."/>
            <person name="Larsen T.O."/>
            <person name="Devries R.P."/>
            <person name="Grigoriev I.V."/>
            <person name="Machida M."/>
            <person name="Baker S.E."/>
            <person name="Andersen M.R."/>
        </authorList>
    </citation>
    <scope>NUCLEOTIDE SEQUENCE [LARGE SCALE GENOMIC DNA]</scope>
    <source>
        <strain evidence="2 3">CBS 151.66</strain>
    </source>
</reference>
<dbReference type="EMBL" id="ML732414">
    <property type="protein sequence ID" value="KAB8068141.1"/>
    <property type="molecule type" value="Genomic_DNA"/>
</dbReference>
<sequence>MNRYRNVPGLKGPSKATASTLCQKCLKRDIYECTVTAQERPYQYRPSRTQQLLNPKLRPELSTEAPNDLLRSKGVADDLLAKREEERGRKRDIDESEPLDRRGQASKRARSASSHSASSVSTISTSRSHSRSPPRRDGYAARSGPDRTEPTSSHHSRLRKRRYSDSSSGHSDSYSHGERERTRSRSSKWTGDRNTRRRRRESSPEERGRARNLSLDGSRRGRTRSRSIGQSRIPREKRSVTPDAMHERNYSGTNPRDNPSHSDHSDGRYNRGHNERPERNGRHHVPQPRRERSLSPYSKRLALTQAMNVSRWGM</sequence>
<evidence type="ECO:0000313" key="3">
    <source>
        <dbReference type="Proteomes" id="UP000326565"/>
    </source>
</evidence>
<dbReference type="OrthoDB" id="437973at2759"/>
<protein>
    <recommendedName>
        <fullName evidence="4">Zinc knuckle-domain-containing protein</fullName>
    </recommendedName>
</protein>
<evidence type="ECO:0000313" key="2">
    <source>
        <dbReference type="EMBL" id="KAB8068141.1"/>
    </source>
</evidence>
<evidence type="ECO:0008006" key="4">
    <source>
        <dbReference type="Google" id="ProtNLM"/>
    </source>
</evidence>
<organism evidence="2 3">
    <name type="scientific">Aspergillus leporis</name>
    <dbReference type="NCBI Taxonomy" id="41062"/>
    <lineage>
        <taxon>Eukaryota</taxon>
        <taxon>Fungi</taxon>
        <taxon>Dikarya</taxon>
        <taxon>Ascomycota</taxon>
        <taxon>Pezizomycotina</taxon>
        <taxon>Eurotiomycetes</taxon>
        <taxon>Eurotiomycetidae</taxon>
        <taxon>Eurotiales</taxon>
        <taxon>Aspergillaceae</taxon>
        <taxon>Aspergillus</taxon>
        <taxon>Aspergillus subgen. Circumdati</taxon>
    </lineage>
</organism>
<feature type="region of interest" description="Disordered" evidence="1">
    <location>
        <begin position="38"/>
        <end position="314"/>
    </location>
</feature>
<evidence type="ECO:0000256" key="1">
    <source>
        <dbReference type="SAM" id="MobiDB-lite"/>
    </source>
</evidence>
<dbReference type="AlphaFoldDB" id="A0A5N5WI12"/>
<dbReference type="Pfam" id="PF13917">
    <property type="entry name" value="zf-CCHC_3"/>
    <property type="match status" value="1"/>
</dbReference>
<feature type="compositionally biased region" description="Basic and acidic residues" evidence="1">
    <location>
        <begin position="70"/>
        <end position="103"/>
    </location>
</feature>
<name>A0A5N5WI12_9EURO</name>
<proteinExistence type="predicted"/>
<feature type="compositionally biased region" description="Basic and acidic residues" evidence="1">
    <location>
        <begin position="134"/>
        <end position="149"/>
    </location>
</feature>
<keyword evidence="3" id="KW-1185">Reference proteome</keyword>
<accession>A0A5N5WI12</accession>
<feature type="compositionally biased region" description="Basic and acidic residues" evidence="1">
    <location>
        <begin position="233"/>
        <end position="249"/>
    </location>
</feature>
<feature type="compositionally biased region" description="Basic and acidic residues" evidence="1">
    <location>
        <begin position="258"/>
        <end position="280"/>
    </location>
</feature>
<dbReference type="Proteomes" id="UP000326565">
    <property type="component" value="Unassembled WGS sequence"/>
</dbReference>